<dbReference type="PROSITE" id="PS50026">
    <property type="entry name" value="EGF_3"/>
    <property type="match status" value="1"/>
</dbReference>
<protein>
    <recommendedName>
        <fullName evidence="2">EGF-like domain-containing protein</fullName>
    </recommendedName>
</protein>
<dbReference type="InterPro" id="IPR000742">
    <property type="entry name" value="EGF"/>
</dbReference>
<evidence type="ECO:0000313" key="4">
    <source>
        <dbReference type="Proteomes" id="UP000596742"/>
    </source>
</evidence>
<keyword evidence="4" id="KW-1185">Reference proteome</keyword>
<feature type="domain" description="EGF-like" evidence="2">
    <location>
        <begin position="1"/>
        <end position="36"/>
    </location>
</feature>
<reference evidence="3" key="1">
    <citation type="submission" date="2018-11" db="EMBL/GenBank/DDBJ databases">
        <authorList>
            <person name="Alioto T."/>
            <person name="Alioto T."/>
        </authorList>
    </citation>
    <scope>NUCLEOTIDE SEQUENCE</scope>
</reference>
<keyword evidence="1" id="KW-1015">Disulfide bond</keyword>
<accession>A0A8B6DZG1</accession>
<dbReference type="PROSITE" id="PS00022">
    <property type="entry name" value="EGF_1"/>
    <property type="match status" value="1"/>
</dbReference>
<evidence type="ECO:0000313" key="3">
    <source>
        <dbReference type="EMBL" id="VDI27472.1"/>
    </source>
</evidence>
<dbReference type="SUPFAM" id="SSF57196">
    <property type="entry name" value="EGF/Laminin"/>
    <property type="match status" value="1"/>
</dbReference>
<feature type="non-terminal residue" evidence="3">
    <location>
        <position position="137"/>
    </location>
</feature>
<dbReference type="PROSITE" id="PS01186">
    <property type="entry name" value="EGF_2"/>
    <property type="match status" value="1"/>
</dbReference>
<comment type="caution">
    <text evidence="3">The sequence shown here is derived from an EMBL/GenBank/DDBJ whole genome shotgun (WGS) entry which is preliminary data.</text>
</comment>
<dbReference type="AlphaFoldDB" id="A0A8B6DZG1"/>
<dbReference type="Gene3D" id="2.10.25.10">
    <property type="entry name" value="Laminin"/>
    <property type="match status" value="1"/>
</dbReference>
<organism evidence="3 4">
    <name type="scientific">Mytilus galloprovincialis</name>
    <name type="common">Mediterranean mussel</name>
    <dbReference type="NCBI Taxonomy" id="29158"/>
    <lineage>
        <taxon>Eukaryota</taxon>
        <taxon>Metazoa</taxon>
        <taxon>Spiralia</taxon>
        <taxon>Lophotrochozoa</taxon>
        <taxon>Mollusca</taxon>
        <taxon>Bivalvia</taxon>
        <taxon>Autobranchia</taxon>
        <taxon>Pteriomorphia</taxon>
        <taxon>Mytilida</taxon>
        <taxon>Mytiloidea</taxon>
        <taxon>Mytilidae</taxon>
        <taxon>Mytilinae</taxon>
        <taxon>Mytilus</taxon>
    </lineage>
</organism>
<sequence>RGPCSRLTCLNQGFCNGKENTGFCQCPSGYSGLTCQVAHGNSLTAPHSQPGANIGDRVLPQKVVCVLHEECSILFTVTSSAQQPSVRHGPIKAGLSSKGTTVIPDPKNPGTFLCFVIVVGTTPGVHKTCVQTGDTRE</sequence>
<comment type="caution">
    <text evidence="1">Lacks conserved residue(s) required for the propagation of feature annotation.</text>
</comment>
<gene>
    <name evidence="3" type="ORF">MGAL_10B070580</name>
</gene>
<dbReference type="Proteomes" id="UP000596742">
    <property type="component" value="Unassembled WGS sequence"/>
</dbReference>
<keyword evidence="1" id="KW-0245">EGF-like domain</keyword>
<dbReference type="EMBL" id="UYJE01004365">
    <property type="protein sequence ID" value="VDI27472.1"/>
    <property type="molecule type" value="Genomic_DNA"/>
</dbReference>
<evidence type="ECO:0000256" key="1">
    <source>
        <dbReference type="PROSITE-ProRule" id="PRU00076"/>
    </source>
</evidence>
<feature type="disulfide bond" evidence="1">
    <location>
        <begin position="26"/>
        <end position="35"/>
    </location>
</feature>
<proteinExistence type="predicted"/>
<dbReference type="SMART" id="SM00181">
    <property type="entry name" value="EGF"/>
    <property type="match status" value="1"/>
</dbReference>
<evidence type="ECO:0000259" key="2">
    <source>
        <dbReference type="PROSITE" id="PS50026"/>
    </source>
</evidence>
<dbReference type="Pfam" id="PF00008">
    <property type="entry name" value="EGF"/>
    <property type="match status" value="1"/>
</dbReference>
<name>A0A8B6DZG1_MYTGA</name>